<evidence type="ECO:0008006" key="9">
    <source>
        <dbReference type="Google" id="ProtNLM"/>
    </source>
</evidence>
<dbReference type="EMBL" id="AP022870">
    <property type="protein sequence ID" value="BCB74605.1"/>
    <property type="molecule type" value="Genomic_DNA"/>
</dbReference>
<evidence type="ECO:0000259" key="5">
    <source>
        <dbReference type="PROSITE" id="PS51898"/>
    </source>
</evidence>
<sequence length="231" mass="25915">MELVAQSRKQFAGRTWTVAQWLRYWLTTRRSIRPATLHIYARHVEKDLVPTIGHLRPAEVTGRHLTAMFAESAISPDTGRPRTASTMQRLGATLRAAYNAAIRDGPVSDNPARRVEMPQPRRPHAVVWTDGRVESWQTDGVRPPVAVWTVAQTAAFLEYVQDDPLYALRWLVALRGLGRAEAAGLRWQDLDLDRRQLTVVNSAPWSATKSSKGRPSPSAERARTAGSVHQR</sequence>
<name>A0A6F8XLB6_9ACTN</name>
<dbReference type="GO" id="GO:0003677">
    <property type="term" value="F:DNA binding"/>
    <property type="evidence" value="ECO:0007669"/>
    <property type="project" value="UniProtKB-UniRule"/>
</dbReference>
<dbReference type="InterPro" id="IPR044068">
    <property type="entry name" value="CB"/>
</dbReference>
<evidence type="ECO:0000256" key="4">
    <source>
        <dbReference type="SAM" id="MobiDB-lite"/>
    </source>
</evidence>
<evidence type="ECO:0000256" key="2">
    <source>
        <dbReference type="ARBA" id="ARBA00023172"/>
    </source>
</evidence>
<reference evidence="7 8" key="1">
    <citation type="submission" date="2020-03" db="EMBL/GenBank/DDBJ databases">
        <title>Whole genome shotgun sequence of Phytohabitans flavus NBRC 107702.</title>
        <authorList>
            <person name="Komaki H."/>
            <person name="Tamura T."/>
        </authorList>
    </citation>
    <scope>NUCLEOTIDE SEQUENCE [LARGE SCALE GENOMIC DNA]</scope>
    <source>
        <strain evidence="7 8">NBRC 107702</strain>
    </source>
</reference>
<organism evidence="7 8">
    <name type="scientific">Phytohabitans flavus</name>
    <dbReference type="NCBI Taxonomy" id="1076124"/>
    <lineage>
        <taxon>Bacteria</taxon>
        <taxon>Bacillati</taxon>
        <taxon>Actinomycetota</taxon>
        <taxon>Actinomycetes</taxon>
        <taxon>Micromonosporales</taxon>
        <taxon>Micromonosporaceae</taxon>
    </lineage>
</organism>
<dbReference type="PROSITE" id="PS51898">
    <property type="entry name" value="TYR_RECOMBINASE"/>
    <property type="match status" value="1"/>
</dbReference>
<accession>A0A6F8XLB6</accession>
<dbReference type="InterPro" id="IPR013762">
    <property type="entry name" value="Integrase-like_cat_sf"/>
</dbReference>
<dbReference type="Proteomes" id="UP000502508">
    <property type="component" value="Chromosome"/>
</dbReference>
<dbReference type="PROSITE" id="PS51900">
    <property type="entry name" value="CB"/>
    <property type="match status" value="1"/>
</dbReference>
<evidence type="ECO:0000259" key="6">
    <source>
        <dbReference type="PROSITE" id="PS51900"/>
    </source>
</evidence>
<dbReference type="InterPro" id="IPR011010">
    <property type="entry name" value="DNA_brk_join_enz"/>
</dbReference>
<dbReference type="InterPro" id="IPR002104">
    <property type="entry name" value="Integrase_catalytic"/>
</dbReference>
<dbReference type="AlphaFoldDB" id="A0A6F8XLB6"/>
<dbReference type="GO" id="GO:0006310">
    <property type="term" value="P:DNA recombination"/>
    <property type="evidence" value="ECO:0007669"/>
    <property type="project" value="UniProtKB-KW"/>
</dbReference>
<proteinExistence type="predicted"/>
<feature type="domain" description="Tyr recombinase" evidence="5">
    <location>
        <begin position="143"/>
        <end position="231"/>
    </location>
</feature>
<evidence type="ECO:0000313" key="7">
    <source>
        <dbReference type="EMBL" id="BCB74605.1"/>
    </source>
</evidence>
<dbReference type="Gene3D" id="1.10.443.10">
    <property type="entry name" value="Intergrase catalytic core"/>
    <property type="match status" value="1"/>
</dbReference>
<keyword evidence="2" id="KW-0233">DNA recombination</keyword>
<reference evidence="7 8" key="2">
    <citation type="submission" date="2020-03" db="EMBL/GenBank/DDBJ databases">
        <authorList>
            <person name="Ichikawa N."/>
            <person name="Kimura A."/>
            <person name="Kitahashi Y."/>
            <person name="Uohara A."/>
        </authorList>
    </citation>
    <scope>NUCLEOTIDE SEQUENCE [LARGE SCALE GENOMIC DNA]</scope>
    <source>
        <strain evidence="7 8">NBRC 107702</strain>
    </source>
</reference>
<dbReference type="Gene3D" id="1.10.150.130">
    <property type="match status" value="1"/>
</dbReference>
<dbReference type="SUPFAM" id="SSF56349">
    <property type="entry name" value="DNA breaking-rejoining enzymes"/>
    <property type="match status" value="1"/>
</dbReference>
<protein>
    <recommendedName>
        <fullName evidence="9">Core-binding (CB) domain-containing protein</fullName>
    </recommendedName>
</protein>
<dbReference type="KEGG" id="pfla:Pflav_010150"/>
<feature type="domain" description="Core-binding (CB)" evidence="6">
    <location>
        <begin position="16"/>
        <end position="102"/>
    </location>
</feature>
<evidence type="ECO:0000256" key="1">
    <source>
        <dbReference type="ARBA" id="ARBA00023125"/>
    </source>
</evidence>
<gene>
    <name evidence="7" type="ORF">Pflav_010150</name>
</gene>
<evidence type="ECO:0000313" key="8">
    <source>
        <dbReference type="Proteomes" id="UP000502508"/>
    </source>
</evidence>
<keyword evidence="1 3" id="KW-0238">DNA-binding</keyword>
<dbReference type="InterPro" id="IPR010998">
    <property type="entry name" value="Integrase_recombinase_N"/>
</dbReference>
<dbReference type="GO" id="GO:0015074">
    <property type="term" value="P:DNA integration"/>
    <property type="evidence" value="ECO:0007669"/>
    <property type="project" value="InterPro"/>
</dbReference>
<keyword evidence="8" id="KW-1185">Reference proteome</keyword>
<evidence type="ECO:0000256" key="3">
    <source>
        <dbReference type="PROSITE-ProRule" id="PRU01248"/>
    </source>
</evidence>
<feature type="region of interest" description="Disordered" evidence="4">
    <location>
        <begin position="203"/>
        <end position="231"/>
    </location>
</feature>